<comment type="caution">
    <text evidence="1">The sequence shown here is derived from an EMBL/GenBank/DDBJ whole genome shotgun (WGS) entry which is preliminary data.</text>
</comment>
<gene>
    <name evidence="1" type="ORF">Ocin01_16459</name>
</gene>
<reference evidence="1 2" key="1">
    <citation type="journal article" date="2016" name="Genome Biol. Evol.">
        <title>Gene Family Evolution Reflects Adaptation to Soil Environmental Stressors in the Genome of the Collembolan Orchesella cincta.</title>
        <authorList>
            <person name="Faddeeva-Vakhrusheva A."/>
            <person name="Derks M.F."/>
            <person name="Anvar S.Y."/>
            <person name="Agamennone V."/>
            <person name="Suring W."/>
            <person name="Smit S."/>
            <person name="van Straalen N.M."/>
            <person name="Roelofs D."/>
        </authorList>
    </citation>
    <scope>NUCLEOTIDE SEQUENCE [LARGE SCALE GENOMIC DNA]</scope>
    <source>
        <tissue evidence="1">Mixed pool</tissue>
    </source>
</reference>
<keyword evidence="2" id="KW-1185">Reference proteome</keyword>
<evidence type="ECO:0000313" key="1">
    <source>
        <dbReference type="EMBL" id="ODM90223.1"/>
    </source>
</evidence>
<protein>
    <submittedName>
        <fullName evidence="1">Uncharacterized protein</fullName>
    </submittedName>
</protein>
<dbReference type="Proteomes" id="UP000094527">
    <property type="component" value="Unassembled WGS sequence"/>
</dbReference>
<sequence>YEGENCHNNFGHVFTSDKSDITSFLSPTKITQIASFRDCTALERDPHVNVDFTLYDYPETLTFRNVCSCTNLPKPPRHPHSNIGIIHVYGKCVIHFSEENCNDYRHLKGFGEKQGNMTTMSFFDRLHLVICQDTAMNSVLTKLEPLNDLIDLQNFTNAITIAATETFYNNGGAILEEDYSVEKDVEESFQFGFAKEFSQMNSLSFDVGVNIGGKASFFKKLLLKVF</sequence>
<proteinExistence type="predicted"/>
<feature type="non-terminal residue" evidence="1">
    <location>
        <position position="1"/>
    </location>
</feature>
<name>A0A1D2MB82_ORCCI</name>
<evidence type="ECO:0000313" key="2">
    <source>
        <dbReference type="Proteomes" id="UP000094527"/>
    </source>
</evidence>
<organism evidence="1 2">
    <name type="scientific">Orchesella cincta</name>
    <name type="common">Springtail</name>
    <name type="synonym">Podura cincta</name>
    <dbReference type="NCBI Taxonomy" id="48709"/>
    <lineage>
        <taxon>Eukaryota</taxon>
        <taxon>Metazoa</taxon>
        <taxon>Ecdysozoa</taxon>
        <taxon>Arthropoda</taxon>
        <taxon>Hexapoda</taxon>
        <taxon>Collembola</taxon>
        <taxon>Entomobryomorpha</taxon>
        <taxon>Entomobryoidea</taxon>
        <taxon>Orchesellidae</taxon>
        <taxon>Orchesellinae</taxon>
        <taxon>Orchesella</taxon>
    </lineage>
</organism>
<dbReference type="EMBL" id="LJIJ01002103">
    <property type="protein sequence ID" value="ODM90223.1"/>
    <property type="molecule type" value="Genomic_DNA"/>
</dbReference>
<dbReference type="AlphaFoldDB" id="A0A1D2MB82"/>
<accession>A0A1D2MB82</accession>